<accession>A0ABQ4UN76</accession>
<gene>
    <name evidence="2" type="ORF">BGCPKDLD_0274</name>
</gene>
<organism evidence="2 3">
    <name type="scientific">Methylorubrum suomiense</name>
    <dbReference type="NCBI Taxonomy" id="144191"/>
    <lineage>
        <taxon>Bacteria</taxon>
        <taxon>Pseudomonadati</taxon>
        <taxon>Pseudomonadota</taxon>
        <taxon>Alphaproteobacteria</taxon>
        <taxon>Hyphomicrobiales</taxon>
        <taxon>Methylobacteriaceae</taxon>
        <taxon>Methylorubrum</taxon>
    </lineage>
</organism>
<evidence type="ECO:0000313" key="2">
    <source>
        <dbReference type="EMBL" id="GJE73707.1"/>
    </source>
</evidence>
<evidence type="ECO:0000256" key="1">
    <source>
        <dbReference type="SAM" id="Phobius"/>
    </source>
</evidence>
<sequence length="62" mass="6715">MRIDRLHQHAMPRVVPKVVPRTVALPRYVFLRAHHEGAALLAAWATSAGIALLVLAATLAPV</sequence>
<feature type="transmembrane region" description="Helical" evidence="1">
    <location>
        <begin position="37"/>
        <end position="60"/>
    </location>
</feature>
<reference evidence="2" key="2">
    <citation type="submission" date="2021-08" db="EMBL/GenBank/DDBJ databases">
        <authorList>
            <person name="Tani A."/>
            <person name="Ola A."/>
            <person name="Ogura Y."/>
            <person name="Katsura K."/>
            <person name="Hayashi T."/>
        </authorList>
    </citation>
    <scope>NUCLEOTIDE SEQUENCE</scope>
    <source>
        <strain evidence="2">DSM 14458</strain>
    </source>
</reference>
<keyword evidence="1" id="KW-1133">Transmembrane helix</keyword>
<protein>
    <submittedName>
        <fullName evidence="2">Uncharacterized protein</fullName>
    </submittedName>
</protein>
<dbReference type="EMBL" id="BPRE01000001">
    <property type="protein sequence ID" value="GJE73707.1"/>
    <property type="molecule type" value="Genomic_DNA"/>
</dbReference>
<dbReference type="Proteomes" id="UP001055093">
    <property type="component" value="Unassembled WGS sequence"/>
</dbReference>
<proteinExistence type="predicted"/>
<comment type="caution">
    <text evidence="2">The sequence shown here is derived from an EMBL/GenBank/DDBJ whole genome shotgun (WGS) entry which is preliminary data.</text>
</comment>
<keyword evidence="1" id="KW-0812">Transmembrane</keyword>
<name>A0ABQ4UN76_9HYPH</name>
<keyword evidence="3" id="KW-1185">Reference proteome</keyword>
<reference evidence="2" key="1">
    <citation type="journal article" date="2021" name="Front. Microbiol.">
        <title>Comprehensive Comparative Genomics and Phenotyping of Methylobacterium Species.</title>
        <authorList>
            <person name="Alessa O."/>
            <person name="Ogura Y."/>
            <person name="Fujitani Y."/>
            <person name="Takami H."/>
            <person name="Hayashi T."/>
            <person name="Sahin N."/>
            <person name="Tani A."/>
        </authorList>
    </citation>
    <scope>NUCLEOTIDE SEQUENCE</scope>
    <source>
        <strain evidence="2">DSM 14458</strain>
    </source>
</reference>
<evidence type="ECO:0000313" key="3">
    <source>
        <dbReference type="Proteomes" id="UP001055093"/>
    </source>
</evidence>
<keyword evidence="1" id="KW-0472">Membrane</keyword>